<sequence>MKKSGFGKIGQVAVIATTMTFAGGAMAWGWGNNDGEGRGHRDGRGYHQMQNGGCDMGGFHGAGMRGGMDRWQERLDRELTAEQVTTLAEARLIMHGNENIKVGEVKPTSDGYSVSIVTVKSGDLVDTLELAKNGLPLQMVERMEEREKYRQQRMGKNG</sequence>
<dbReference type="Proteomes" id="UP000196573">
    <property type="component" value="Unassembled WGS sequence"/>
</dbReference>
<evidence type="ECO:0000313" key="3">
    <source>
        <dbReference type="Proteomes" id="UP000196573"/>
    </source>
</evidence>
<dbReference type="OrthoDB" id="6198720at2"/>
<feature type="transmembrane region" description="Helical" evidence="1">
    <location>
        <begin position="12"/>
        <end position="31"/>
    </location>
</feature>
<protein>
    <submittedName>
        <fullName evidence="2">Uncharacterized protein</fullName>
    </submittedName>
</protein>
<evidence type="ECO:0000313" key="2">
    <source>
        <dbReference type="EMBL" id="SMA38122.1"/>
    </source>
</evidence>
<dbReference type="AlphaFoldDB" id="A0A1X7AFR4"/>
<reference evidence="2 3" key="1">
    <citation type="submission" date="2017-03" db="EMBL/GenBank/DDBJ databases">
        <authorList>
            <person name="Afonso C.L."/>
            <person name="Miller P.J."/>
            <person name="Scott M.A."/>
            <person name="Spackman E."/>
            <person name="Goraichik I."/>
            <person name="Dimitrov K.M."/>
            <person name="Suarez D.L."/>
            <person name="Swayne D.E."/>
        </authorList>
    </citation>
    <scope>NUCLEOTIDE SEQUENCE [LARGE SCALE GENOMIC DNA]</scope>
    <source>
        <strain evidence="2">SB41UT1</strain>
    </source>
</reference>
<dbReference type="EMBL" id="FWPT01000002">
    <property type="protein sequence ID" value="SMA38122.1"/>
    <property type="molecule type" value="Genomic_DNA"/>
</dbReference>
<keyword evidence="1" id="KW-0812">Transmembrane</keyword>
<evidence type="ECO:0000256" key="1">
    <source>
        <dbReference type="SAM" id="Phobius"/>
    </source>
</evidence>
<gene>
    <name evidence="2" type="ORF">EHSB41UT_00833</name>
</gene>
<accession>A0A1X7AFR4</accession>
<keyword evidence="1" id="KW-0472">Membrane</keyword>
<dbReference type="RefSeq" id="WP_087107212.1">
    <property type="nucleotide sequence ID" value="NZ_CBCSCN010000001.1"/>
</dbReference>
<keyword evidence="1" id="KW-1133">Transmembrane helix</keyword>
<proteinExistence type="predicted"/>
<keyword evidence="3" id="KW-1185">Reference proteome</keyword>
<name>A0A1X7AFR4_9GAMM</name>
<organism evidence="2 3">
    <name type="scientific">Parendozoicomonas haliclonae</name>
    <dbReference type="NCBI Taxonomy" id="1960125"/>
    <lineage>
        <taxon>Bacteria</taxon>
        <taxon>Pseudomonadati</taxon>
        <taxon>Pseudomonadota</taxon>
        <taxon>Gammaproteobacteria</taxon>
        <taxon>Oceanospirillales</taxon>
        <taxon>Endozoicomonadaceae</taxon>
        <taxon>Parendozoicomonas</taxon>
    </lineage>
</organism>